<keyword evidence="4" id="KW-1185">Reference proteome</keyword>
<evidence type="ECO:0000256" key="1">
    <source>
        <dbReference type="SAM" id="MobiDB-lite"/>
    </source>
</evidence>
<feature type="compositionally biased region" description="Pro residues" evidence="1">
    <location>
        <begin position="127"/>
        <end position="143"/>
    </location>
</feature>
<name>A0ABZ2M0F5_9BACT</name>
<evidence type="ECO:0000256" key="2">
    <source>
        <dbReference type="SAM" id="Phobius"/>
    </source>
</evidence>
<sequence length="284" mass="29679">MDIPARATRLVRRGVSDRRGVSAVEYVLVVWVILLAGAIGYRLLAEHVGKSADATKRELEGGEGYQASRAAGVQSEPGEGADPGVQTFAGGSPNMAAKPKPPKPGGGGGGSGGCSGSNKRDKDPPGTNAPPKPSASAPAPKPPASVADASKLIDASEGRSFGNGTGHARAHVPKEGQDPALLAESRKKPNGDPYADNTVFRSGRQGEQALRDIMNERADDLANLKPGDPPITGTRRFNETLEGYHSKYGNTAFNVQIQAVDYTIVRLPSGDLHIIHYQPVPILP</sequence>
<dbReference type="Proteomes" id="UP001370348">
    <property type="component" value="Chromosome"/>
</dbReference>
<proteinExistence type="predicted"/>
<feature type="region of interest" description="Disordered" evidence="1">
    <location>
        <begin position="59"/>
        <end position="177"/>
    </location>
</feature>
<keyword evidence="2" id="KW-0472">Membrane</keyword>
<keyword evidence="2" id="KW-0812">Transmembrane</keyword>
<dbReference type="RefSeq" id="WP_394824459.1">
    <property type="nucleotide sequence ID" value="NZ_CP089984.1"/>
</dbReference>
<protein>
    <submittedName>
        <fullName evidence="3">Uncharacterized protein</fullName>
    </submittedName>
</protein>
<reference evidence="3 4" key="1">
    <citation type="submission" date="2021-12" db="EMBL/GenBank/DDBJ databases">
        <title>Discovery of the Pendulisporaceae a myxobacterial family with distinct sporulation behavior and unique specialized metabolism.</title>
        <authorList>
            <person name="Garcia R."/>
            <person name="Popoff A."/>
            <person name="Bader C.D."/>
            <person name="Loehr J."/>
            <person name="Walesch S."/>
            <person name="Walt C."/>
            <person name="Boldt J."/>
            <person name="Bunk B."/>
            <person name="Haeckl F.J.F.P.J."/>
            <person name="Gunesch A.P."/>
            <person name="Birkelbach J."/>
            <person name="Nuebel U."/>
            <person name="Pietschmann T."/>
            <person name="Bach T."/>
            <person name="Mueller R."/>
        </authorList>
    </citation>
    <scope>NUCLEOTIDE SEQUENCE [LARGE SCALE GENOMIC DNA]</scope>
    <source>
        <strain evidence="3 4">MSr11954</strain>
    </source>
</reference>
<evidence type="ECO:0000313" key="4">
    <source>
        <dbReference type="Proteomes" id="UP001370348"/>
    </source>
</evidence>
<organism evidence="3 4">
    <name type="scientific">Pendulispora albinea</name>
    <dbReference type="NCBI Taxonomy" id="2741071"/>
    <lineage>
        <taxon>Bacteria</taxon>
        <taxon>Pseudomonadati</taxon>
        <taxon>Myxococcota</taxon>
        <taxon>Myxococcia</taxon>
        <taxon>Myxococcales</taxon>
        <taxon>Sorangiineae</taxon>
        <taxon>Pendulisporaceae</taxon>
        <taxon>Pendulispora</taxon>
    </lineage>
</organism>
<feature type="transmembrane region" description="Helical" evidence="2">
    <location>
        <begin position="21"/>
        <end position="44"/>
    </location>
</feature>
<keyword evidence="2" id="KW-1133">Transmembrane helix</keyword>
<evidence type="ECO:0000313" key="3">
    <source>
        <dbReference type="EMBL" id="WXB14835.1"/>
    </source>
</evidence>
<accession>A0ABZ2M0F5</accession>
<feature type="compositionally biased region" description="Gly residues" evidence="1">
    <location>
        <begin position="105"/>
        <end position="115"/>
    </location>
</feature>
<gene>
    <name evidence="3" type="ORF">LZC94_44335</name>
</gene>
<dbReference type="EMBL" id="CP089984">
    <property type="protein sequence ID" value="WXB14835.1"/>
    <property type="molecule type" value="Genomic_DNA"/>
</dbReference>